<dbReference type="InterPro" id="IPR017972">
    <property type="entry name" value="Cyt_P450_CS"/>
</dbReference>
<dbReference type="AlphaFoldDB" id="A0A8S0TLC1"/>
<keyword evidence="12" id="KW-1185">Reference proteome</keyword>
<accession>A0A8S0TLC1</accession>
<dbReference type="PRINTS" id="PR00463">
    <property type="entry name" value="EP450I"/>
</dbReference>
<organism evidence="11 12">
    <name type="scientific">Olea europaea subsp. europaea</name>
    <dbReference type="NCBI Taxonomy" id="158383"/>
    <lineage>
        <taxon>Eukaryota</taxon>
        <taxon>Viridiplantae</taxon>
        <taxon>Streptophyta</taxon>
        <taxon>Embryophyta</taxon>
        <taxon>Tracheophyta</taxon>
        <taxon>Spermatophyta</taxon>
        <taxon>Magnoliopsida</taxon>
        <taxon>eudicotyledons</taxon>
        <taxon>Gunneridae</taxon>
        <taxon>Pentapetalae</taxon>
        <taxon>asterids</taxon>
        <taxon>lamiids</taxon>
        <taxon>Lamiales</taxon>
        <taxon>Oleaceae</taxon>
        <taxon>Oleeae</taxon>
        <taxon>Olea</taxon>
    </lineage>
</organism>
<dbReference type="EMBL" id="CACTIH010007247">
    <property type="protein sequence ID" value="CAA3005611.1"/>
    <property type="molecule type" value="Genomic_DNA"/>
</dbReference>
<evidence type="ECO:0000256" key="1">
    <source>
        <dbReference type="ARBA" id="ARBA00004167"/>
    </source>
</evidence>
<evidence type="ECO:0000256" key="3">
    <source>
        <dbReference type="ARBA" id="ARBA00022617"/>
    </source>
</evidence>
<evidence type="ECO:0000256" key="8">
    <source>
        <dbReference type="PIRSR" id="PIRSR602401-1"/>
    </source>
</evidence>
<dbReference type="SUPFAM" id="SSF48264">
    <property type="entry name" value="Cytochrome P450"/>
    <property type="match status" value="1"/>
</dbReference>
<dbReference type="PANTHER" id="PTHR47950">
    <property type="entry name" value="CYTOCHROME P450, FAMILY 76, SUBFAMILY C, POLYPEPTIDE 5-RELATED"/>
    <property type="match status" value="1"/>
</dbReference>
<dbReference type="Proteomes" id="UP000594638">
    <property type="component" value="Unassembled WGS sequence"/>
</dbReference>
<keyword evidence="6 8" id="KW-0408">Iron</keyword>
<dbReference type="Gene3D" id="1.10.630.10">
    <property type="entry name" value="Cytochrome P450"/>
    <property type="match status" value="1"/>
</dbReference>
<comment type="subcellular location">
    <subcellularLocation>
        <location evidence="1">Membrane</location>
        <topology evidence="1">Single-pass membrane protein</topology>
    </subcellularLocation>
</comment>
<dbReference type="PROSITE" id="PS00086">
    <property type="entry name" value="CYTOCHROME_P450"/>
    <property type="match status" value="1"/>
</dbReference>
<keyword evidence="3 8" id="KW-0349">Heme</keyword>
<gene>
    <name evidence="11" type="ORF">OLEA9_A046959</name>
</gene>
<dbReference type="InterPro" id="IPR002401">
    <property type="entry name" value="Cyt_P450_E_grp-I"/>
</dbReference>
<feature type="binding site" description="axial binding residue" evidence="8">
    <location>
        <position position="460"/>
    </location>
    <ligand>
        <name>heme</name>
        <dbReference type="ChEBI" id="CHEBI:30413"/>
    </ligand>
    <ligandPart>
        <name>Fe</name>
        <dbReference type="ChEBI" id="CHEBI:18248"/>
    </ligandPart>
</feature>
<dbReference type="InterPro" id="IPR001128">
    <property type="entry name" value="Cyt_P450"/>
</dbReference>
<dbReference type="Pfam" id="PF00067">
    <property type="entry name" value="p450"/>
    <property type="match status" value="1"/>
</dbReference>
<keyword evidence="10" id="KW-0812">Transmembrane</keyword>
<keyword evidence="4 8" id="KW-0479">Metal-binding</keyword>
<dbReference type="PRINTS" id="PR00385">
    <property type="entry name" value="P450"/>
</dbReference>
<dbReference type="GO" id="GO:0005506">
    <property type="term" value="F:iron ion binding"/>
    <property type="evidence" value="ECO:0007669"/>
    <property type="project" value="InterPro"/>
</dbReference>
<evidence type="ECO:0000256" key="10">
    <source>
        <dbReference type="SAM" id="Phobius"/>
    </source>
</evidence>
<keyword evidence="10" id="KW-0472">Membrane</keyword>
<comment type="similarity">
    <text evidence="2 9">Belongs to the cytochrome P450 family.</text>
</comment>
<dbReference type="Gramene" id="OE9A046959T1">
    <property type="protein sequence ID" value="OE9A046959C1"/>
    <property type="gene ID" value="OE9A046959"/>
</dbReference>
<feature type="transmembrane region" description="Helical" evidence="10">
    <location>
        <begin position="34"/>
        <end position="53"/>
    </location>
</feature>
<keyword evidence="7 9" id="KW-0503">Monooxygenase</keyword>
<comment type="cofactor">
    <cofactor evidence="8">
        <name>heme</name>
        <dbReference type="ChEBI" id="CHEBI:30413"/>
    </cofactor>
</comment>
<evidence type="ECO:0000256" key="5">
    <source>
        <dbReference type="ARBA" id="ARBA00023002"/>
    </source>
</evidence>
<evidence type="ECO:0000256" key="9">
    <source>
        <dbReference type="RuleBase" id="RU000461"/>
    </source>
</evidence>
<evidence type="ECO:0000256" key="4">
    <source>
        <dbReference type="ARBA" id="ARBA00022723"/>
    </source>
</evidence>
<evidence type="ECO:0000313" key="11">
    <source>
        <dbReference type="EMBL" id="CAA3005611.1"/>
    </source>
</evidence>
<keyword evidence="10" id="KW-1133">Transmembrane helix</keyword>
<dbReference type="GO" id="GO:0004497">
    <property type="term" value="F:monooxygenase activity"/>
    <property type="evidence" value="ECO:0007669"/>
    <property type="project" value="UniProtKB-KW"/>
</dbReference>
<keyword evidence="5 9" id="KW-0560">Oxidoreductase</keyword>
<dbReference type="PANTHER" id="PTHR47950:SF6">
    <property type="entry name" value="CYTOCHROME P450"/>
    <property type="match status" value="1"/>
</dbReference>
<evidence type="ECO:0000256" key="6">
    <source>
        <dbReference type="ARBA" id="ARBA00023004"/>
    </source>
</evidence>
<dbReference type="GO" id="GO:0016705">
    <property type="term" value="F:oxidoreductase activity, acting on paired donors, with incorporation or reduction of molecular oxygen"/>
    <property type="evidence" value="ECO:0007669"/>
    <property type="project" value="InterPro"/>
</dbReference>
<name>A0A8S0TLC1_OLEEU</name>
<dbReference type="InterPro" id="IPR036396">
    <property type="entry name" value="Cyt_P450_sf"/>
</dbReference>
<comment type="caution">
    <text evidence="11">The sequence shown here is derived from an EMBL/GenBank/DDBJ whole genome shotgun (WGS) entry which is preliminary data.</text>
</comment>
<dbReference type="GO" id="GO:0016020">
    <property type="term" value="C:membrane"/>
    <property type="evidence" value="ECO:0007669"/>
    <property type="project" value="UniProtKB-SubCell"/>
</dbReference>
<proteinExistence type="inferred from homology"/>
<sequence length="515" mass="58598">MNKSTQAYIQCFLAIKIAYFQQNCLSLISMEEDYFFMLSFLVLPFLYLIYKIFNSFNPPLPPGPIPWPVLGNLYYIKTMDHVSLANLATKHGPLMLLREGLQYLVIGSSSTAAIEILKTKDRVFSARAVPNAVPLTRSEIDQLSVWADASCENFKNIRTMCRAELFSSKALESQEVLRDKKIMEMVEFFRAKDGLVVNFDKCVYATVVNMFTNAFFSRDLVRLEEEGSDNPVKGLLRGIIGAIGAPNLSDAYPFLSKLDLQGMRKKHRELSMRVHALWEPIVKERRKRRRGGLSHQDFLDTLLNNGFTDYQIHKLLEELVTAGIDTTTSTINRTIVELINNPECMKKLQEELDTEFNQDLLKTSNLAQLPYLQACVKETLRLHPPAPLMLSHRALETCQVMNYTVPKNARVLVNVWAIGRDPSTWDMPSEYRPNRFLNSALDFKGNDFEFLPFGAGRRICPGLPMATKIVPAVIASLVYFLNWSLPQGNDPAIYEKLRATSDLIEPLLLIPKSRK</sequence>
<protein>
    <submittedName>
        <fullName evidence="11">Probable (S)-N-methylcoclaurine 3 -hydroxylase isozyme 2</fullName>
    </submittedName>
</protein>
<evidence type="ECO:0000313" key="12">
    <source>
        <dbReference type="Proteomes" id="UP000594638"/>
    </source>
</evidence>
<evidence type="ECO:0000256" key="7">
    <source>
        <dbReference type="ARBA" id="ARBA00023033"/>
    </source>
</evidence>
<dbReference type="OrthoDB" id="905293at2759"/>
<reference evidence="11 12" key="1">
    <citation type="submission" date="2019-12" db="EMBL/GenBank/DDBJ databases">
        <authorList>
            <person name="Alioto T."/>
            <person name="Alioto T."/>
            <person name="Gomez Garrido J."/>
        </authorList>
    </citation>
    <scope>NUCLEOTIDE SEQUENCE [LARGE SCALE GENOMIC DNA]</scope>
</reference>
<evidence type="ECO:0000256" key="2">
    <source>
        <dbReference type="ARBA" id="ARBA00010617"/>
    </source>
</evidence>
<dbReference type="GO" id="GO:0020037">
    <property type="term" value="F:heme binding"/>
    <property type="evidence" value="ECO:0007669"/>
    <property type="project" value="InterPro"/>
</dbReference>